<dbReference type="CDD" id="cd06581">
    <property type="entry name" value="TM_PBP1_LivM_like"/>
    <property type="match status" value="1"/>
</dbReference>
<feature type="transmembrane region" description="Helical" evidence="6">
    <location>
        <begin position="63"/>
        <end position="84"/>
    </location>
</feature>
<dbReference type="EMBL" id="JBHTAS010000001">
    <property type="protein sequence ID" value="MFC7138918.1"/>
    <property type="molecule type" value="Genomic_DNA"/>
</dbReference>
<evidence type="ECO:0000313" key="8">
    <source>
        <dbReference type="Proteomes" id="UP001596432"/>
    </source>
</evidence>
<evidence type="ECO:0000256" key="3">
    <source>
        <dbReference type="ARBA" id="ARBA00022692"/>
    </source>
</evidence>
<organism evidence="7 8">
    <name type="scientific">Halosimplex aquaticum</name>
    <dbReference type="NCBI Taxonomy" id="3026162"/>
    <lineage>
        <taxon>Archaea</taxon>
        <taxon>Methanobacteriati</taxon>
        <taxon>Methanobacteriota</taxon>
        <taxon>Stenosarchaea group</taxon>
        <taxon>Halobacteria</taxon>
        <taxon>Halobacteriales</taxon>
        <taxon>Haloarculaceae</taxon>
        <taxon>Halosimplex</taxon>
    </lineage>
</organism>
<keyword evidence="5 6" id="KW-0472">Membrane</keyword>
<sequence>MSDEVGQAEAGEVDRSPSLYDRWLAVRENELTVAVLAFLGVFLAPFVLVFVPDQLGVPDMYVGWRNLVILTLIWGIFAIGYDLLLGFTGLLSFGHAMFWGTAAYTAGIFSANVTGSPLAMIFVGTTAAVVLAWVIGWISLRRGGIYFAILTLAFGQMIYYIAQSPLGWLTGGENGFNEVQVDPLLGFLPLGAEVAVVPDVLVKTWLYVLVGVATVLAIVVGNRILNSPYGVVLRAIRENEQRAEFVGLNVWRYKLMAFVISGAFAGVAGSLYVIQRSFVPIENTLNWQVSGEIVIMTVLGGVGSLFGPIFGAGLYMYVANVVSGMPVVGDFWHLILGLVFIAVIVLMPRGIWGAVEVLRGLISDAFGGERR</sequence>
<feature type="transmembrane region" description="Helical" evidence="6">
    <location>
        <begin position="31"/>
        <end position="51"/>
    </location>
</feature>
<keyword evidence="4 6" id="KW-1133">Transmembrane helix</keyword>
<proteinExistence type="predicted"/>
<accession>A0ABD5XUR6</accession>
<feature type="transmembrane region" description="Helical" evidence="6">
    <location>
        <begin position="96"/>
        <end position="113"/>
    </location>
</feature>
<evidence type="ECO:0000256" key="4">
    <source>
        <dbReference type="ARBA" id="ARBA00022989"/>
    </source>
</evidence>
<feature type="transmembrane region" description="Helical" evidence="6">
    <location>
        <begin position="205"/>
        <end position="225"/>
    </location>
</feature>
<feature type="transmembrane region" description="Helical" evidence="6">
    <location>
        <begin position="331"/>
        <end position="351"/>
    </location>
</feature>
<dbReference type="GeneID" id="78819164"/>
<reference evidence="7 8" key="1">
    <citation type="journal article" date="2019" name="Int. J. Syst. Evol. Microbiol.">
        <title>The Global Catalogue of Microorganisms (GCM) 10K type strain sequencing project: providing services to taxonomists for standard genome sequencing and annotation.</title>
        <authorList>
            <consortium name="The Broad Institute Genomics Platform"/>
            <consortium name="The Broad Institute Genome Sequencing Center for Infectious Disease"/>
            <person name="Wu L."/>
            <person name="Ma J."/>
        </authorList>
    </citation>
    <scope>NUCLEOTIDE SEQUENCE [LARGE SCALE GENOMIC DNA]</scope>
    <source>
        <strain evidence="7 8">XZYJT29</strain>
    </source>
</reference>
<keyword evidence="2" id="KW-1003">Cell membrane</keyword>
<evidence type="ECO:0000313" key="7">
    <source>
        <dbReference type="EMBL" id="MFC7138918.1"/>
    </source>
</evidence>
<gene>
    <name evidence="7" type="ORF">ACFQMA_03585</name>
</gene>
<dbReference type="PANTHER" id="PTHR30482">
    <property type="entry name" value="HIGH-AFFINITY BRANCHED-CHAIN AMINO ACID TRANSPORT SYSTEM PERMEASE"/>
    <property type="match status" value="1"/>
</dbReference>
<dbReference type="InterPro" id="IPR001851">
    <property type="entry name" value="ABC_transp_permease"/>
</dbReference>
<evidence type="ECO:0000256" key="5">
    <source>
        <dbReference type="ARBA" id="ARBA00023136"/>
    </source>
</evidence>
<evidence type="ECO:0000256" key="1">
    <source>
        <dbReference type="ARBA" id="ARBA00004651"/>
    </source>
</evidence>
<evidence type="ECO:0000256" key="6">
    <source>
        <dbReference type="SAM" id="Phobius"/>
    </source>
</evidence>
<dbReference type="AlphaFoldDB" id="A0ABD5XUR6"/>
<comment type="caution">
    <text evidence="7">The sequence shown here is derived from an EMBL/GenBank/DDBJ whole genome shotgun (WGS) entry which is preliminary data.</text>
</comment>
<protein>
    <submittedName>
        <fullName evidence="7">Branched-chain amino acid ABC transporter permease</fullName>
    </submittedName>
</protein>
<feature type="transmembrane region" description="Helical" evidence="6">
    <location>
        <begin position="119"/>
        <end position="138"/>
    </location>
</feature>
<dbReference type="InterPro" id="IPR043428">
    <property type="entry name" value="LivM-like"/>
</dbReference>
<dbReference type="GO" id="GO:0005886">
    <property type="term" value="C:plasma membrane"/>
    <property type="evidence" value="ECO:0007669"/>
    <property type="project" value="UniProtKB-SubCell"/>
</dbReference>
<dbReference type="RefSeq" id="WP_274324519.1">
    <property type="nucleotide sequence ID" value="NZ_CP118158.1"/>
</dbReference>
<dbReference type="Proteomes" id="UP001596432">
    <property type="component" value="Unassembled WGS sequence"/>
</dbReference>
<keyword evidence="8" id="KW-1185">Reference proteome</keyword>
<evidence type="ECO:0000256" key="2">
    <source>
        <dbReference type="ARBA" id="ARBA00022475"/>
    </source>
</evidence>
<keyword evidence="3 6" id="KW-0812">Transmembrane</keyword>
<dbReference type="PANTHER" id="PTHR30482:SF17">
    <property type="entry name" value="ABC TRANSPORTER ATP-BINDING PROTEIN"/>
    <property type="match status" value="1"/>
</dbReference>
<feature type="transmembrane region" description="Helical" evidence="6">
    <location>
        <begin position="145"/>
        <end position="162"/>
    </location>
</feature>
<comment type="subcellular location">
    <subcellularLocation>
        <location evidence="1">Cell membrane</location>
        <topology evidence="1">Multi-pass membrane protein</topology>
    </subcellularLocation>
</comment>
<feature type="transmembrane region" description="Helical" evidence="6">
    <location>
        <begin position="255"/>
        <end position="274"/>
    </location>
</feature>
<name>A0ABD5XUR6_9EURY</name>
<feature type="transmembrane region" description="Helical" evidence="6">
    <location>
        <begin position="294"/>
        <end position="319"/>
    </location>
</feature>
<dbReference type="Pfam" id="PF02653">
    <property type="entry name" value="BPD_transp_2"/>
    <property type="match status" value="1"/>
</dbReference>